<dbReference type="InterPro" id="IPR000884">
    <property type="entry name" value="TSP1_rpt"/>
</dbReference>
<evidence type="ECO:0000313" key="2">
    <source>
        <dbReference type="RefSeq" id="XP_026193828.1"/>
    </source>
</evidence>
<dbReference type="InterPro" id="IPR009091">
    <property type="entry name" value="RCC1/BLIP-II"/>
</dbReference>
<dbReference type="RefSeq" id="XP_026193828.1">
    <property type="nucleotide sequence ID" value="XM_026338043.1"/>
</dbReference>
<dbReference type="GeneID" id="34620677"/>
<dbReference type="Gene3D" id="2.130.10.30">
    <property type="entry name" value="Regulator of chromosome condensation 1/beta-lactamase-inhibitor protein II"/>
    <property type="match status" value="1"/>
</dbReference>
<dbReference type="OrthoDB" id="408734at2759"/>
<keyword evidence="1" id="KW-1185">Reference proteome</keyword>
<dbReference type="SUPFAM" id="SSF50985">
    <property type="entry name" value="RCC1/BLIP-II"/>
    <property type="match status" value="1"/>
</dbReference>
<reference evidence="2" key="1">
    <citation type="submission" date="2025-08" db="UniProtKB">
        <authorList>
            <consortium name="RefSeq"/>
        </authorList>
    </citation>
    <scope>IDENTIFICATION</scope>
</reference>
<proteinExistence type="predicted"/>
<dbReference type="Proteomes" id="UP000515125">
    <property type="component" value="Unplaced"/>
</dbReference>
<evidence type="ECO:0000313" key="1">
    <source>
        <dbReference type="Proteomes" id="UP000515125"/>
    </source>
</evidence>
<sequence>MSFFSSWLTHSHEKCRLTAVSQGVDVACGGLDAFAYTTGFTVGTKVQCRASSARGGKIEGKGGRKVDVCGWRLGFLAQSRNTQYKAAVYCSNKDSSACEGLTELNSQLEKDRPAAVMIEGISCHPKGTAFALLFSDGTVLAFGDPLQGGKMTDEAENGLSHFDVTRRQRVKKILATTGAFTVLLQNGSMYSWGDTTVGGQLPSPKPTDIMSIVAADVGFAAMTGAGDLYTWGKNLSIPSRVGSEGFKAESIWAERSCFAAISSTGELAVWGSSASTLPVCTEGFSGSNSVSFKAVKPQLTTGVKMVRFNERAAVAARQRGETEDSPGLWELVAWGDLEAGATLPKGIASAVRNGVKSLHATSGAFLVVNTDNMVEVWGDSASGGGDFPAELTHERPVASIAELNRAFVLIYLSGEVLVYGHAGPTMYSGVDKASLTGGKVVELTDGLSIVRGIGGGDIFVGAIGTPCVPSIWASWGLCNGNCLGSRTRERSVVYEAKNGGSCSIPSVGIETCIGAGAALESCKSELLSWDAEPSWRNPAFAPVS</sequence>
<accession>A0A6P6S135</accession>
<dbReference type="InterPro" id="IPR036383">
    <property type="entry name" value="TSP1_rpt_sf"/>
</dbReference>
<dbReference type="SUPFAM" id="SSF82895">
    <property type="entry name" value="TSP-1 type 1 repeat"/>
    <property type="match status" value="1"/>
</dbReference>
<gene>
    <name evidence="2" type="primary">LOC34620677</name>
</gene>
<name>A0A6P6S135_9EIME</name>
<protein>
    <submittedName>
        <fullName evidence="2">Uncharacterized protein LOC34620677</fullName>
    </submittedName>
</protein>
<dbReference type="PROSITE" id="PS50092">
    <property type="entry name" value="TSP1"/>
    <property type="match status" value="1"/>
</dbReference>
<dbReference type="AlphaFoldDB" id="A0A6P6S135"/>
<organism evidence="1 2">
    <name type="scientific">Cyclospora cayetanensis</name>
    <dbReference type="NCBI Taxonomy" id="88456"/>
    <lineage>
        <taxon>Eukaryota</taxon>
        <taxon>Sar</taxon>
        <taxon>Alveolata</taxon>
        <taxon>Apicomplexa</taxon>
        <taxon>Conoidasida</taxon>
        <taxon>Coccidia</taxon>
        <taxon>Eucoccidiorida</taxon>
        <taxon>Eimeriorina</taxon>
        <taxon>Eimeriidae</taxon>
        <taxon>Cyclospora</taxon>
    </lineage>
</organism>